<keyword evidence="2" id="KW-1185">Reference proteome</keyword>
<name>A0ACB9CX21_CICIN</name>
<accession>A0ACB9CX21</accession>
<proteinExistence type="predicted"/>
<reference evidence="1 2" key="2">
    <citation type="journal article" date="2022" name="Mol. Ecol. Resour.">
        <title>The genomes of chicory, endive, great burdock and yacon provide insights into Asteraceae paleo-polyploidization history and plant inulin production.</title>
        <authorList>
            <person name="Fan W."/>
            <person name="Wang S."/>
            <person name="Wang H."/>
            <person name="Wang A."/>
            <person name="Jiang F."/>
            <person name="Liu H."/>
            <person name="Zhao H."/>
            <person name="Xu D."/>
            <person name="Zhang Y."/>
        </authorList>
    </citation>
    <scope>NUCLEOTIDE SEQUENCE [LARGE SCALE GENOMIC DNA]</scope>
    <source>
        <strain evidence="2">cv. Punajuju</strain>
        <tissue evidence="1">Leaves</tissue>
    </source>
</reference>
<dbReference type="EMBL" id="CM042013">
    <property type="protein sequence ID" value="KAI3738733.1"/>
    <property type="molecule type" value="Genomic_DNA"/>
</dbReference>
<evidence type="ECO:0000313" key="1">
    <source>
        <dbReference type="EMBL" id="KAI3738733.1"/>
    </source>
</evidence>
<gene>
    <name evidence="1" type="ORF">L2E82_28853</name>
</gene>
<organism evidence="1 2">
    <name type="scientific">Cichorium intybus</name>
    <name type="common">Chicory</name>
    <dbReference type="NCBI Taxonomy" id="13427"/>
    <lineage>
        <taxon>Eukaryota</taxon>
        <taxon>Viridiplantae</taxon>
        <taxon>Streptophyta</taxon>
        <taxon>Embryophyta</taxon>
        <taxon>Tracheophyta</taxon>
        <taxon>Spermatophyta</taxon>
        <taxon>Magnoliopsida</taxon>
        <taxon>eudicotyledons</taxon>
        <taxon>Gunneridae</taxon>
        <taxon>Pentapetalae</taxon>
        <taxon>asterids</taxon>
        <taxon>campanulids</taxon>
        <taxon>Asterales</taxon>
        <taxon>Asteraceae</taxon>
        <taxon>Cichorioideae</taxon>
        <taxon>Cichorieae</taxon>
        <taxon>Cichoriinae</taxon>
        <taxon>Cichorium</taxon>
    </lineage>
</organism>
<sequence>MICSSQSEDESDDGPNTVSEDLHDDNDDDDDDVTIPLSKLKVSDDAHDRVTCTNSQAWRSELAKVDVWYASFGSNMSESRFRCYIEGGQAEELAAAVPDTEVVGKGDYFRFGMRDSLAIKASFLQVWDAVTGAKKYTFQGHEEAVYSVCPHFKGNIQASLYDNMGSRVNYDAPGHSSTTMAYSADGTRLFSCGTNKEGDYYIVEWNESEGVIKRTYNRLRKRSVEVVQFDTTKNRFLAAGDEFTVKFWDMDNVNLLTTTDADGGLPVLYHILSFRLPSPCIRFNKEGILMAVTTNDNGITILANPDGIRLLRTMENRPFDPSSVTSVVKPPMMSMFGGADKASVGVGPSFMDRVPQMPSMMMMVSRLIYTNSGLAILALAANAVHKLWKWQRTDNNSTGKRMTTFMAPPPTTTFLASHPQDNNIIAIGMEDSSIQIYNLCVWNTNGWEKQTSKHLQIPAGRVEEIKLVFAGLIAPKERRNGRLIFTVKTGDTFSIGQYSFTYSFTGSETTSVWLEVEKVEGVLGFLM</sequence>
<dbReference type="Proteomes" id="UP001055811">
    <property type="component" value="Linkage Group LG05"/>
</dbReference>
<reference evidence="2" key="1">
    <citation type="journal article" date="2022" name="Mol. Ecol. Resour.">
        <title>The genomes of chicory, endive, great burdock and yacon provide insights into Asteraceae palaeo-polyploidization history and plant inulin production.</title>
        <authorList>
            <person name="Fan W."/>
            <person name="Wang S."/>
            <person name="Wang H."/>
            <person name="Wang A."/>
            <person name="Jiang F."/>
            <person name="Liu H."/>
            <person name="Zhao H."/>
            <person name="Xu D."/>
            <person name="Zhang Y."/>
        </authorList>
    </citation>
    <scope>NUCLEOTIDE SEQUENCE [LARGE SCALE GENOMIC DNA]</scope>
    <source>
        <strain evidence="2">cv. Punajuju</strain>
    </source>
</reference>
<evidence type="ECO:0000313" key="2">
    <source>
        <dbReference type="Proteomes" id="UP001055811"/>
    </source>
</evidence>
<protein>
    <submittedName>
        <fullName evidence="1">Uncharacterized protein</fullName>
    </submittedName>
</protein>
<comment type="caution">
    <text evidence="1">The sequence shown here is derived from an EMBL/GenBank/DDBJ whole genome shotgun (WGS) entry which is preliminary data.</text>
</comment>